<dbReference type="EMBL" id="JAUEPN010000005">
    <property type="protein sequence ID" value="KAK3293976.1"/>
    <property type="molecule type" value="Genomic_DNA"/>
</dbReference>
<proteinExistence type="predicted"/>
<feature type="compositionally biased region" description="Polar residues" evidence="1">
    <location>
        <begin position="124"/>
        <end position="134"/>
    </location>
</feature>
<organism evidence="2 3">
    <name type="scientific">Chaetomium fimeti</name>
    <dbReference type="NCBI Taxonomy" id="1854472"/>
    <lineage>
        <taxon>Eukaryota</taxon>
        <taxon>Fungi</taxon>
        <taxon>Dikarya</taxon>
        <taxon>Ascomycota</taxon>
        <taxon>Pezizomycotina</taxon>
        <taxon>Sordariomycetes</taxon>
        <taxon>Sordariomycetidae</taxon>
        <taxon>Sordariales</taxon>
        <taxon>Chaetomiaceae</taxon>
        <taxon>Chaetomium</taxon>
    </lineage>
</organism>
<dbReference type="AlphaFoldDB" id="A0AAE0HE63"/>
<evidence type="ECO:0000313" key="3">
    <source>
        <dbReference type="Proteomes" id="UP001278766"/>
    </source>
</evidence>
<feature type="compositionally biased region" description="Polar residues" evidence="1">
    <location>
        <begin position="149"/>
        <end position="159"/>
    </location>
</feature>
<accession>A0AAE0HE63</accession>
<gene>
    <name evidence="2" type="ORF">B0H64DRAFT_177208</name>
</gene>
<name>A0AAE0HE63_9PEZI</name>
<feature type="compositionally biased region" description="Polar residues" evidence="1">
    <location>
        <begin position="186"/>
        <end position="203"/>
    </location>
</feature>
<comment type="caution">
    <text evidence="2">The sequence shown here is derived from an EMBL/GenBank/DDBJ whole genome shotgun (WGS) entry which is preliminary data.</text>
</comment>
<keyword evidence="3" id="KW-1185">Reference proteome</keyword>
<feature type="region of interest" description="Disordered" evidence="1">
    <location>
        <begin position="110"/>
        <end position="203"/>
    </location>
</feature>
<reference evidence="2" key="2">
    <citation type="submission" date="2023-06" db="EMBL/GenBank/DDBJ databases">
        <authorList>
            <consortium name="Lawrence Berkeley National Laboratory"/>
            <person name="Haridas S."/>
            <person name="Hensen N."/>
            <person name="Bonometti L."/>
            <person name="Westerberg I."/>
            <person name="Brannstrom I.O."/>
            <person name="Guillou S."/>
            <person name="Cros-Aarteil S."/>
            <person name="Calhoun S."/>
            <person name="Kuo A."/>
            <person name="Mondo S."/>
            <person name="Pangilinan J."/>
            <person name="Riley R."/>
            <person name="Labutti K."/>
            <person name="Andreopoulos B."/>
            <person name="Lipzen A."/>
            <person name="Chen C."/>
            <person name="Yanf M."/>
            <person name="Daum C."/>
            <person name="Ng V."/>
            <person name="Clum A."/>
            <person name="Steindorff A."/>
            <person name="Ohm R."/>
            <person name="Martin F."/>
            <person name="Silar P."/>
            <person name="Natvig D."/>
            <person name="Lalanne C."/>
            <person name="Gautier V."/>
            <person name="Ament-Velasquez S.L."/>
            <person name="Kruys A."/>
            <person name="Hutchinson M.I."/>
            <person name="Powell A.J."/>
            <person name="Barry K."/>
            <person name="Miller A.N."/>
            <person name="Grigoriev I.V."/>
            <person name="Debuchy R."/>
            <person name="Gladieux P."/>
            <person name="Thoren M.H."/>
            <person name="Johannesson H."/>
        </authorList>
    </citation>
    <scope>NUCLEOTIDE SEQUENCE</scope>
    <source>
        <strain evidence="2">CBS 168.71</strain>
    </source>
</reference>
<evidence type="ECO:0000256" key="1">
    <source>
        <dbReference type="SAM" id="MobiDB-lite"/>
    </source>
</evidence>
<dbReference type="RefSeq" id="XP_062657490.1">
    <property type="nucleotide sequence ID" value="XM_062798864.1"/>
</dbReference>
<evidence type="ECO:0000313" key="2">
    <source>
        <dbReference type="EMBL" id="KAK3293976.1"/>
    </source>
</evidence>
<dbReference type="GeneID" id="87835812"/>
<protein>
    <submittedName>
        <fullName evidence="2">Uncharacterized protein</fullName>
    </submittedName>
</protein>
<dbReference type="Proteomes" id="UP001278766">
    <property type="component" value="Unassembled WGS sequence"/>
</dbReference>
<reference evidence="2" key="1">
    <citation type="journal article" date="2023" name="Mol. Phylogenet. Evol.">
        <title>Genome-scale phylogeny and comparative genomics of the fungal order Sordariales.</title>
        <authorList>
            <person name="Hensen N."/>
            <person name="Bonometti L."/>
            <person name="Westerberg I."/>
            <person name="Brannstrom I.O."/>
            <person name="Guillou S."/>
            <person name="Cros-Aarteil S."/>
            <person name="Calhoun S."/>
            <person name="Haridas S."/>
            <person name="Kuo A."/>
            <person name="Mondo S."/>
            <person name="Pangilinan J."/>
            <person name="Riley R."/>
            <person name="LaButti K."/>
            <person name="Andreopoulos B."/>
            <person name="Lipzen A."/>
            <person name="Chen C."/>
            <person name="Yan M."/>
            <person name="Daum C."/>
            <person name="Ng V."/>
            <person name="Clum A."/>
            <person name="Steindorff A."/>
            <person name="Ohm R.A."/>
            <person name="Martin F."/>
            <person name="Silar P."/>
            <person name="Natvig D.O."/>
            <person name="Lalanne C."/>
            <person name="Gautier V."/>
            <person name="Ament-Velasquez S.L."/>
            <person name="Kruys A."/>
            <person name="Hutchinson M.I."/>
            <person name="Powell A.J."/>
            <person name="Barry K."/>
            <person name="Miller A.N."/>
            <person name="Grigoriev I.V."/>
            <person name="Debuchy R."/>
            <person name="Gladieux P."/>
            <person name="Hiltunen Thoren M."/>
            <person name="Johannesson H."/>
        </authorList>
    </citation>
    <scope>NUCLEOTIDE SEQUENCE</scope>
    <source>
        <strain evidence="2">CBS 168.71</strain>
    </source>
</reference>
<sequence>MNRLRTVVEESRCWNSRGVVKMSEDEHIRINLIDSWHKQKVSGHVYPLGIEDSGIVDETCDDMHRDGKLDWMLRPTPFGCPVFVAWRIVNGVRKGRVVVDLPVRRWSRNAGRQLATEQPDNDSHSTSYHPQTDGLSERKNQTKRHSRRLSSAESGGNHQQSHRRQVLHGTGRVSLLSPAPGVGKASRSNDPLQSARPGSQQSRAYGFQELAGIRSEVIGKMAKHLVKRRHPARLMAKQRCSNTKT</sequence>